<dbReference type="CDD" id="cd00408">
    <property type="entry name" value="DHDPS-like"/>
    <property type="match status" value="1"/>
</dbReference>
<dbReference type="EMBL" id="JACCEM010000005">
    <property type="protein sequence ID" value="NYT50006.1"/>
    <property type="molecule type" value="Genomic_DNA"/>
</dbReference>
<proteinExistence type="inferred from homology"/>
<protein>
    <submittedName>
        <fullName evidence="3">Dihydrodipicolinate synthase family protein</fullName>
    </submittedName>
</protein>
<dbReference type="InterPro" id="IPR013785">
    <property type="entry name" value="Aldolase_TIM"/>
</dbReference>
<evidence type="ECO:0000256" key="1">
    <source>
        <dbReference type="ARBA" id="ARBA00023239"/>
    </source>
</evidence>
<dbReference type="Proteomes" id="UP000559809">
    <property type="component" value="Unassembled WGS sequence"/>
</dbReference>
<comment type="caution">
    <text evidence="3">The sequence shown here is derived from an EMBL/GenBank/DDBJ whole genome shotgun (WGS) entry which is preliminary data.</text>
</comment>
<dbReference type="InterPro" id="IPR002220">
    <property type="entry name" value="DapA-like"/>
</dbReference>
<dbReference type="AlphaFoldDB" id="A0A853G5Z1"/>
<name>A0A853G5Z1_9BURK</name>
<dbReference type="GO" id="GO:0008840">
    <property type="term" value="F:4-hydroxy-tetrahydrodipicolinate synthase activity"/>
    <property type="evidence" value="ECO:0007669"/>
    <property type="project" value="TreeGrafter"/>
</dbReference>
<gene>
    <name evidence="3" type="ORF">H0A72_11865</name>
</gene>
<comment type="similarity">
    <text evidence="2">Belongs to the DapA family.</text>
</comment>
<dbReference type="SMART" id="SM01130">
    <property type="entry name" value="DHDPS"/>
    <property type="match status" value="1"/>
</dbReference>
<dbReference type="SUPFAM" id="SSF51569">
    <property type="entry name" value="Aldolase"/>
    <property type="match status" value="1"/>
</dbReference>
<accession>A0A853G5Z1</accession>
<dbReference type="Gene3D" id="3.20.20.70">
    <property type="entry name" value="Aldolase class I"/>
    <property type="match status" value="1"/>
</dbReference>
<keyword evidence="1 2" id="KW-0456">Lyase</keyword>
<evidence type="ECO:0000313" key="4">
    <source>
        <dbReference type="Proteomes" id="UP000559809"/>
    </source>
</evidence>
<evidence type="ECO:0000313" key="3">
    <source>
        <dbReference type="EMBL" id="NYT50006.1"/>
    </source>
</evidence>
<evidence type="ECO:0000256" key="2">
    <source>
        <dbReference type="PIRNR" id="PIRNR001365"/>
    </source>
</evidence>
<sequence length="318" mass="34638">MEFIMKFEARGIIPAALMPWTPDLGMDLSGLRQHLLDIAGVPGVSALCVNGHASEVSSCTEDEQAEILATTCETVGDKLPIVSGVCSESSLMAADLARRWEDAGASALLVFPPSVFGKGAQLRPEMVLEHYRRIAGASSLPLIIFQYPLGGGQGYALDTLMRLIEEVPAIAGIKDYCGDPVLHEEVVRQLRNRPHKVAMLSSHSSWLLQSLALGCDGILSGAGSTIASLQVELFDAMRNGDLLLAREINERMNVITRVFYRPPFIDQHNRMKEAQVLLGRFKCAAVRPPIMKLKEQEISSIRTALITAGMLKESTIDV</sequence>
<dbReference type="Pfam" id="PF00701">
    <property type="entry name" value="DHDPS"/>
    <property type="match status" value="1"/>
</dbReference>
<dbReference type="PIRSF" id="PIRSF001365">
    <property type="entry name" value="DHDPS"/>
    <property type="match status" value="1"/>
</dbReference>
<dbReference type="PANTHER" id="PTHR12128:SF38">
    <property type="entry name" value="DIHYDRODIPICOLINATE SYNTHETASE FAMILY PROTEIN (AFU_ORTHOLOGUE AFUA_6G00110)"/>
    <property type="match status" value="1"/>
</dbReference>
<reference evidence="3 4" key="1">
    <citation type="submission" date="2020-07" db="EMBL/GenBank/DDBJ databases">
        <title>Taxonomic revisions and descriptions of new bacterial species based on genomic comparisons in the high-G+C-content subgroup of the family Alcaligenaceae.</title>
        <authorList>
            <person name="Szabo A."/>
            <person name="Felfoldi T."/>
        </authorList>
    </citation>
    <scope>NUCLEOTIDE SEQUENCE [LARGE SCALE GENOMIC DNA]</scope>
    <source>
        <strain evidence="3 4">LMG 24012</strain>
    </source>
</reference>
<organism evidence="3 4">
    <name type="scientific">Parapusillimonas granuli</name>
    <dbReference type="NCBI Taxonomy" id="380911"/>
    <lineage>
        <taxon>Bacteria</taxon>
        <taxon>Pseudomonadati</taxon>
        <taxon>Pseudomonadota</taxon>
        <taxon>Betaproteobacteria</taxon>
        <taxon>Burkholderiales</taxon>
        <taxon>Alcaligenaceae</taxon>
        <taxon>Parapusillimonas</taxon>
    </lineage>
</organism>
<dbReference type="PANTHER" id="PTHR12128">
    <property type="entry name" value="DIHYDRODIPICOLINATE SYNTHASE"/>
    <property type="match status" value="1"/>
</dbReference>
<keyword evidence="4" id="KW-1185">Reference proteome</keyword>